<dbReference type="Pfam" id="PF19834">
    <property type="entry name" value="DUF6314"/>
    <property type="match status" value="1"/>
</dbReference>
<evidence type="ECO:0000313" key="3">
    <source>
        <dbReference type="Proteomes" id="UP000569914"/>
    </source>
</evidence>
<dbReference type="AlphaFoldDB" id="A0A7Y9I3N6"/>
<dbReference type="RefSeq" id="WP_179748169.1">
    <property type="nucleotide sequence ID" value="NZ_JACCBU010000001.1"/>
</dbReference>
<evidence type="ECO:0000259" key="1">
    <source>
        <dbReference type="Pfam" id="PF19834"/>
    </source>
</evidence>
<keyword evidence="3" id="KW-1185">Reference proteome</keyword>
<protein>
    <recommendedName>
        <fullName evidence="1">DUF6314 domain-containing protein</fullName>
    </recommendedName>
</protein>
<name>A0A7Y9I3N6_9ACTN</name>
<sequence>MNVADPLTLLGTWQLDRVIDDRRNNVRGTATGRLTLAPEPAGDRLRWFEECLLEWRDYRGPATRTYYLAPGPDGWRLTFDDGRLFHRWRPGETVRHDCGDDDYAGTVEPAPETGGMIIVWRVTGPRKDYTSTTRLTFTRPYGADATAEAT</sequence>
<gene>
    <name evidence="2" type="ORF">BKA15_000740</name>
</gene>
<accession>A0A7Y9I3N6</accession>
<proteinExistence type="predicted"/>
<dbReference type="InterPro" id="IPR045632">
    <property type="entry name" value="DUF6314"/>
</dbReference>
<comment type="caution">
    <text evidence="2">The sequence shown here is derived from an EMBL/GenBank/DDBJ whole genome shotgun (WGS) entry which is preliminary data.</text>
</comment>
<reference evidence="2 3" key="1">
    <citation type="submission" date="2020-07" db="EMBL/GenBank/DDBJ databases">
        <title>Sequencing the genomes of 1000 actinobacteria strains.</title>
        <authorList>
            <person name="Klenk H.-P."/>
        </authorList>
    </citation>
    <scope>NUCLEOTIDE SEQUENCE [LARGE SCALE GENOMIC DNA]</scope>
    <source>
        <strain evidence="2 3">DSM 22083</strain>
    </source>
</reference>
<organism evidence="2 3">
    <name type="scientific">Microlunatus parietis</name>
    <dbReference type="NCBI Taxonomy" id="682979"/>
    <lineage>
        <taxon>Bacteria</taxon>
        <taxon>Bacillati</taxon>
        <taxon>Actinomycetota</taxon>
        <taxon>Actinomycetes</taxon>
        <taxon>Propionibacteriales</taxon>
        <taxon>Propionibacteriaceae</taxon>
        <taxon>Microlunatus</taxon>
    </lineage>
</organism>
<dbReference type="Proteomes" id="UP000569914">
    <property type="component" value="Unassembled WGS sequence"/>
</dbReference>
<feature type="domain" description="DUF6314" evidence="1">
    <location>
        <begin position="9"/>
        <end position="135"/>
    </location>
</feature>
<evidence type="ECO:0000313" key="2">
    <source>
        <dbReference type="EMBL" id="NYE69411.1"/>
    </source>
</evidence>
<dbReference type="EMBL" id="JACCBU010000001">
    <property type="protein sequence ID" value="NYE69411.1"/>
    <property type="molecule type" value="Genomic_DNA"/>
</dbReference>